<feature type="transmembrane region" description="Helical" evidence="1">
    <location>
        <begin position="20"/>
        <end position="45"/>
    </location>
</feature>
<dbReference type="Proteomes" id="UP000613740">
    <property type="component" value="Unassembled WGS sequence"/>
</dbReference>
<keyword evidence="1" id="KW-1133">Transmembrane helix</keyword>
<name>A0A836BAY8_9CHLO</name>
<keyword evidence="1" id="KW-0472">Membrane</keyword>
<reference evidence="2" key="1">
    <citation type="journal article" date="2020" name="bioRxiv">
        <title>Comparative genomics of Chlamydomonas.</title>
        <authorList>
            <person name="Craig R.J."/>
            <person name="Hasan A.R."/>
            <person name="Ness R.W."/>
            <person name="Keightley P.D."/>
        </authorList>
    </citation>
    <scope>NUCLEOTIDE SEQUENCE</scope>
    <source>
        <strain evidence="2">CCAP 11/173</strain>
    </source>
</reference>
<evidence type="ECO:0000256" key="1">
    <source>
        <dbReference type="SAM" id="Phobius"/>
    </source>
</evidence>
<keyword evidence="1" id="KW-0812">Transmembrane</keyword>
<accession>A0A836BAY8</accession>
<dbReference type="AlphaFoldDB" id="A0A836BAY8"/>
<feature type="transmembrane region" description="Helical" evidence="1">
    <location>
        <begin position="57"/>
        <end position="77"/>
    </location>
</feature>
<protein>
    <submittedName>
        <fullName evidence="2">Uncharacterized protein</fullName>
    </submittedName>
</protein>
<gene>
    <name evidence="2" type="ORF">HYH02_002427</name>
</gene>
<comment type="caution">
    <text evidence="2">The sequence shown here is derived from an EMBL/GenBank/DDBJ whole genome shotgun (WGS) entry which is preliminary data.</text>
</comment>
<organism evidence="2 3">
    <name type="scientific">Chlamydomonas schloesseri</name>
    <dbReference type="NCBI Taxonomy" id="2026947"/>
    <lineage>
        <taxon>Eukaryota</taxon>
        <taxon>Viridiplantae</taxon>
        <taxon>Chlorophyta</taxon>
        <taxon>core chlorophytes</taxon>
        <taxon>Chlorophyceae</taxon>
        <taxon>CS clade</taxon>
        <taxon>Chlamydomonadales</taxon>
        <taxon>Chlamydomonadaceae</taxon>
        <taxon>Chlamydomonas</taxon>
    </lineage>
</organism>
<keyword evidence="3" id="KW-1185">Reference proteome</keyword>
<proteinExistence type="predicted"/>
<evidence type="ECO:0000313" key="2">
    <source>
        <dbReference type="EMBL" id="KAG2453096.1"/>
    </source>
</evidence>
<sequence length="100" mass="10763">MWQAPYKLLGLKADEARAWVWWLISRGIALIVLSAAVQAGGLLLAIFGPRPNYMVEYLLYGGYGMQGAGVITAWLAIVVNPGPPPEQDGEGVDPEGPQKL</sequence>
<dbReference type="EMBL" id="JAEHOD010000004">
    <property type="protein sequence ID" value="KAG2453096.1"/>
    <property type="molecule type" value="Genomic_DNA"/>
</dbReference>
<evidence type="ECO:0000313" key="3">
    <source>
        <dbReference type="Proteomes" id="UP000613740"/>
    </source>
</evidence>